<name>K9VBV4_9CYAN</name>
<dbReference type="Proteomes" id="UP000010478">
    <property type="component" value="Chromosome"/>
</dbReference>
<gene>
    <name evidence="1" type="ORF">Osc7112_1040</name>
</gene>
<keyword evidence="2" id="KW-1185">Reference proteome</keyword>
<sequence length="108" mass="11148" precursor="true">MGFMRRIHNVSGASSWVLPGGYSAIAEAASLVRASEERAFGGSPLVSSSSSSTVIEAILFVGVAPVWAGNAYASCSLTDQVFNLAMILFKGSANARSSNSVMASTLLQ</sequence>
<evidence type="ECO:0000313" key="1">
    <source>
        <dbReference type="EMBL" id="AFZ05598.1"/>
    </source>
</evidence>
<organism evidence="1 2">
    <name type="scientific">Phormidium nigroviride PCC 7112</name>
    <dbReference type="NCBI Taxonomy" id="179408"/>
    <lineage>
        <taxon>Bacteria</taxon>
        <taxon>Bacillati</taxon>
        <taxon>Cyanobacteriota</taxon>
        <taxon>Cyanophyceae</taxon>
        <taxon>Oscillatoriophycideae</taxon>
        <taxon>Oscillatoriales</taxon>
        <taxon>Oscillatoriaceae</taxon>
        <taxon>Phormidium</taxon>
    </lineage>
</organism>
<dbReference type="AlphaFoldDB" id="K9VBV4"/>
<protein>
    <submittedName>
        <fullName evidence="1">Uncharacterized protein</fullName>
    </submittedName>
</protein>
<accession>K9VBV4</accession>
<evidence type="ECO:0000313" key="2">
    <source>
        <dbReference type="Proteomes" id="UP000010478"/>
    </source>
</evidence>
<dbReference type="HOGENOM" id="CLU_2194292_0_0_3"/>
<dbReference type="EMBL" id="CP003614">
    <property type="protein sequence ID" value="AFZ05598.1"/>
    <property type="molecule type" value="Genomic_DNA"/>
</dbReference>
<dbReference type="KEGG" id="oni:Osc7112_1040"/>
<proteinExistence type="predicted"/>
<reference evidence="1 2" key="1">
    <citation type="submission" date="2012-05" db="EMBL/GenBank/DDBJ databases">
        <title>Finished chromosome of genome of Oscillatoria sp. PCC 7112.</title>
        <authorList>
            <consortium name="US DOE Joint Genome Institute"/>
            <person name="Gugger M."/>
            <person name="Coursin T."/>
            <person name="Rippka R."/>
            <person name="Tandeau De Marsac N."/>
            <person name="Huntemann M."/>
            <person name="Wei C.-L."/>
            <person name="Han J."/>
            <person name="Detter J.C."/>
            <person name="Han C."/>
            <person name="Tapia R."/>
            <person name="Davenport K."/>
            <person name="Daligault H."/>
            <person name="Erkkila T."/>
            <person name="Gu W."/>
            <person name="Munk A.C.C."/>
            <person name="Teshima H."/>
            <person name="Xu Y."/>
            <person name="Chain P."/>
            <person name="Chen A."/>
            <person name="Krypides N."/>
            <person name="Mavromatis K."/>
            <person name="Markowitz V."/>
            <person name="Szeto E."/>
            <person name="Ivanova N."/>
            <person name="Mikhailova N."/>
            <person name="Ovchinnikova G."/>
            <person name="Pagani I."/>
            <person name="Pati A."/>
            <person name="Goodwin L."/>
            <person name="Peters L."/>
            <person name="Pitluck S."/>
            <person name="Woyke T."/>
            <person name="Kerfeld C."/>
        </authorList>
    </citation>
    <scope>NUCLEOTIDE SEQUENCE [LARGE SCALE GENOMIC DNA]</scope>
    <source>
        <strain evidence="1 2">PCC 7112</strain>
    </source>
</reference>